<dbReference type="GO" id="GO:0008168">
    <property type="term" value="F:methyltransferase activity"/>
    <property type="evidence" value="ECO:0007669"/>
    <property type="project" value="UniProtKB-KW"/>
</dbReference>
<evidence type="ECO:0000313" key="4">
    <source>
        <dbReference type="EMBL" id="MBC8335191.1"/>
    </source>
</evidence>
<name>A0A8J6NLD9_9CHLR</name>
<dbReference type="Pfam" id="PF06253">
    <property type="entry name" value="MTTB"/>
    <property type="match status" value="1"/>
</dbReference>
<dbReference type="GO" id="GO:0032259">
    <property type="term" value="P:methylation"/>
    <property type="evidence" value="ECO:0007669"/>
    <property type="project" value="UniProtKB-KW"/>
</dbReference>
<keyword evidence="3" id="KW-0808">Transferase</keyword>
<keyword evidence="2 4" id="KW-0489">Methyltransferase</keyword>
<dbReference type="InterPro" id="IPR038601">
    <property type="entry name" value="MttB-like_sf"/>
</dbReference>
<dbReference type="Gene3D" id="3.20.20.480">
    <property type="entry name" value="Trimethylamine methyltransferase-like"/>
    <property type="match status" value="1"/>
</dbReference>
<gene>
    <name evidence="4" type="ORF">H8E29_08005</name>
</gene>
<sequence length="480" mass="52033">MYSQTPLIEPIAPAYRIRILSDEQLDKFKSNTFEILEKTGVHCPSERALKIYAEHGANVDFDKKLVKLSPDVILESLSHAPRYYTMGGRTEAFDLDLSKGVTYEATDGTGTKTIDYVTGELRSSIKDDVAKSARIADYLSSISFYWPMVSAQDHPTTPSLHELDASFNNTLKHVQTPTVVEEITTRYAVEMAKVVAGDEETMRARPPLSLLICTISPLAQDAESMDAALVAAEAGIPVGFMAMPNTGSTGPATIEGTISVGDAEMVSAMVLMQMAYPGSPMYHSFMPGRTHPRTGAYIGHEAAIYAAGVELAHMWGVPTLAGTFGGHASKPGWESTAGGGVASLLCALCGAETGSGMGLLEGSTLLYPEGLVLDAEIYHTVRSNAGGVDTTSEKMALDIIQTVGQRGHYLSQPHTREYMRKLGYSEVIFSPEKDGGYRNPIEVAREKTDWILKNHHPEPLSEPQQAELKRILKTADKELS</sequence>
<reference evidence="4 5" key="1">
    <citation type="submission" date="2020-08" db="EMBL/GenBank/DDBJ databases">
        <title>Bridging the membrane lipid divide: bacteria of the FCB group superphylum have the potential to synthesize archaeal ether lipids.</title>
        <authorList>
            <person name="Villanueva L."/>
            <person name="Von Meijenfeldt F.A.B."/>
            <person name="Westbye A.B."/>
            <person name="Yadav S."/>
            <person name="Hopmans E.C."/>
            <person name="Dutilh B.E."/>
            <person name="Sinninghe Damste J.S."/>
        </authorList>
    </citation>
    <scope>NUCLEOTIDE SEQUENCE [LARGE SCALE GENOMIC DNA]</scope>
    <source>
        <strain evidence="4">NIOZ-UU36</strain>
    </source>
</reference>
<organism evidence="4 5">
    <name type="scientific">Candidatus Desulfolinea nitratireducens</name>
    <dbReference type="NCBI Taxonomy" id="2841698"/>
    <lineage>
        <taxon>Bacteria</taxon>
        <taxon>Bacillati</taxon>
        <taxon>Chloroflexota</taxon>
        <taxon>Anaerolineae</taxon>
        <taxon>Anaerolineales</taxon>
        <taxon>Anaerolineales incertae sedis</taxon>
        <taxon>Candidatus Desulfolinea</taxon>
    </lineage>
</organism>
<evidence type="ECO:0000256" key="1">
    <source>
        <dbReference type="ARBA" id="ARBA00007137"/>
    </source>
</evidence>
<dbReference type="EMBL" id="JACNJN010000094">
    <property type="protein sequence ID" value="MBC8335191.1"/>
    <property type="molecule type" value="Genomic_DNA"/>
</dbReference>
<evidence type="ECO:0000256" key="2">
    <source>
        <dbReference type="ARBA" id="ARBA00022603"/>
    </source>
</evidence>
<dbReference type="InterPro" id="IPR010426">
    <property type="entry name" value="MTTB_MeTrfase"/>
</dbReference>
<dbReference type="Proteomes" id="UP000614469">
    <property type="component" value="Unassembled WGS sequence"/>
</dbReference>
<proteinExistence type="inferred from homology"/>
<accession>A0A8J6NLD9</accession>
<protein>
    <submittedName>
        <fullName evidence="4">Trimethylamine methyltransferase family protein</fullName>
    </submittedName>
</protein>
<evidence type="ECO:0000256" key="3">
    <source>
        <dbReference type="ARBA" id="ARBA00022679"/>
    </source>
</evidence>
<evidence type="ECO:0000313" key="5">
    <source>
        <dbReference type="Proteomes" id="UP000614469"/>
    </source>
</evidence>
<dbReference type="AlphaFoldDB" id="A0A8J6NLD9"/>
<comment type="similarity">
    <text evidence="1">Belongs to the trimethylamine methyltransferase family.</text>
</comment>
<comment type="caution">
    <text evidence="4">The sequence shown here is derived from an EMBL/GenBank/DDBJ whole genome shotgun (WGS) entry which is preliminary data.</text>
</comment>
<dbReference type="GO" id="GO:0015948">
    <property type="term" value="P:methanogenesis"/>
    <property type="evidence" value="ECO:0007669"/>
    <property type="project" value="InterPro"/>
</dbReference>